<dbReference type="Proteomes" id="UP000183994">
    <property type="component" value="Unassembled WGS sequence"/>
</dbReference>
<keyword evidence="2" id="KW-0408">Iron</keyword>
<dbReference type="Pfam" id="PF01656">
    <property type="entry name" value="CbiA"/>
    <property type="match status" value="1"/>
</dbReference>
<evidence type="ECO:0000256" key="1">
    <source>
        <dbReference type="ARBA" id="ARBA00022723"/>
    </source>
</evidence>
<evidence type="ECO:0000259" key="4">
    <source>
        <dbReference type="PROSITE" id="PS51379"/>
    </source>
</evidence>
<dbReference type="InterPro" id="IPR017900">
    <property type="entry name" value="4Fe4S_Fe_S_CS"/>
</dbReference>
<accession>A0A1M6XHU7</accession>
<evidence type="ECO:0000256" key="2">
    <source>
        <dbReference type="ARBA" id="ARBA00023004"/>
    </source>
</evidence>
<keyword evidence="6" id="KW-1185">Reference proteome</keyword>
<dbReference type="PROSITE" id="PS00198">
    <property type="entry name" value="4FE4S_FER_1"/>
    <property type="match status" value="1"/>
</dbReference>
<dbReference type="PANTHER" id="PTHR43063">
    <property type="entry name" value="4FE-4S CLUSTER CONTAINING PARA FAMILY ATPASE PROTEIN"/>
    <property type="match status" value="1"/>
</dbReference>
<dbReference type="InterPro" id="IPR027417">
    <property type="entry name" value="P-loop_NTPase"/>
</dbReference>
<proteinExistence type="predicted"/>
<gene>
    <name evidence="5" type="ORF">SAMN02745216_04534</name>
</gene>
<name>A0A1M6XHU7_9BACT</name>
<reference evidence="6" key="1">
    <citation type="submission" date="2016-11" db="EMBL/GenBank/DDBJ databases">
        <authorList>
            <person name="Varghese N."/>
            <person name="Submissions S."/>
        </authorList>
    </citation>
    <scope>NUCLEOTIDE SEQUENCE [LARGE SCALE GENOMIC DNA]</scope>
    <source>
        <strain evidence="6">DSM 16219</strain>
    </source>
</reference>
<evidence type="ECO:0000313" key="5">
    <source>
        <dbReference type="EMBL" id="SHL05542.1"/>
    </source>
</evidence>
<dbReference type="GO" id="GO:0046872">
    <property type="term" value="F:metal ion binding"/>
    <property type="evidence" value="ECO:0007669"/>
    <property type="project" value="UniProtKB-KW"/>
</dbReference>
<dbReference type="OrthoDB" id="9778602at2"/>
<feature type="domain" description="4Fe-4S ferredoxin-type" evidence="4">
    <location>
        <begin position="57"/>
        <end position="86"/>
    </location>
</feature>
<dbReference type="InterPro" id="IPR002586">
    <property type="entry name" value="CobQ/CobB/MinD/ParA_Nub-bd_dom"/>
</dbReference>
<sequence>MRIAIASGKGGTGKTTAAVALARVMGSCVLVDCDVEAPNAHLFLNPEVQNTQDAYVMIPEVDDGKCTGCGECSRVCQFNALAVLGKSVLVFNELCHGCGGCVLACEPKAITEGGRLIGTMQWGKAGDLDFYDAKLRIGEPMSPPLIKALKHQAELSEAENTILDCPPGTTCPMVEAVGGADYCILVTEPTPFGLHDLNMAYQTVQELGIPAGVILNRAGMGDDCIQNYCKANGIPILLEIPHSREIAEGYAAGKDILSSMPSLEDGFKKVINTISEGLNNG</sequence>
<dbReference type="GO" id="GO:0051536">
    <property type="term" value="F:iron-sulfur cluster binding"/>
    <property type="evidence" value="ECO:0007669"/>
    <property type="project" value="UniProtKB-KW"/>
</dbReference>
<dbReference type="InterPro" id="IPR017896">
    <property type="entry name" value="4Fe4S_Fe-S-bd"/>
</dbReference>
<feature type="domain" description="4Fe-4S ferredoxin-type" evidence="4">
    <location>
        <begin position="87"/>
        <end position="115"/>
    </location>
</feature>
<dbReference type="AlphaFoldDB" id="A0A1M6XHU7"/>
<protein>
    <submittedName>
        <fullName evidence="5">MinD superfamily P-loop ATPase, contains an inserted ferredoxin domain</fullName>
    </submittedName>
</protein>
<dbReference type="SUPFAM" id="SSF52540">
    <property type="entry name" value="P-loop containing nucleoside triphosphate hydrolases"/>
    <property type="match status" value="1"/>
</dbReference>
<dbReference type="SUPFAM" id="SSF54862">
    <property type="entry name" value="4Fe-4S ferredoxins"/>
    <property type="match status" value="1"/>
</dbReference>
<dbReference type="RefSeq" id="WP_073478524.1">
    <property type="nucleotide sequence ID" value="NZ_FQZU01000043.1"/>
</dbReference>
<dbReference type="Gene3D" id="3.30.70.20">
    <property type="match status" value="1"/>
</dbReference>
<evidence type="ECO:0000256" key="3">
    <source>
        <dbReference type="ARBA" id="ARBA00023014"/>
    </source>
</evidence>
<dbReference type="EMBL" id="FQZU01000043">
    <property type="protein sequence ID" value="SHL05542.1"/>
    <property type="molecule type" value="Genomic_DNA"/>
</dbReference>
<organism evidence="5 6">
    <name type="scientific">Desulfatibacillum alkenivorans DSM 16219</name>
    <dbReference type="NCBI Taxonomy" id="1121393"/>
    <lineage>
        <taxon>Bacteria</taxon>
        <taxon>Pseudomonadati</taxon>
        <taxon>Thermodesulfobacteriota</taxon>
        <taxon>Desulfobacteria</taxon>
        <taxon>Desulfobacterales</taxon>
        <taxon>Desulfatibacillaceae</taxon>
        <taxon>Desulfatibacillum</taxon>
    </lineage>
</organism>
<dbReference type="Gene3D" id="3.40.50.300">
    <property type="entry name" value="P-loop containing nucleotide triphosphate hydrolases"/>
    <property type="match status" value="1"/>
</dbReference>
<dbReference type="Pfam" id="PF00037">
    <property type="entry name" value="Fer4"/>
    <property type="match status" value="1"/>
</dbReference>
<keyword evidence="3" id="KW-0411">Iron-sulfur</keyword>
<dbReference type="STRING" id="1121393.SAMN02745216_04534"/>
<keyword evidence="1" id="KW-0479">Metal-binding</keyword>
<dbReference type="PANTHER" id="PTHR43063:SF1">
    <property type="entry name" value="4FE-4S CLUSTER CONTAINING PARA FAMILY ATPASE PROTEIN"/>
    <property type="match status" value="1"/>
</dbReference>
<evidence type="ECO:0000313" key="6">
    <source>
        <dbReference type="Proteomes" id="UP000183994"/>
    </source>
</evidence>
<dbReference type="PROSITE" id="PS51379">
    <property type="entry name" value="4FE4S_FER_2"/>
    <property type="match status" value="2"/>
</dbReference>
<dbReference type="CDD" id="cd03110">
    <property type="entry name" value="SIMIBI_bact_arch"/>
    <property type="match status" value="1"/>
</dbReference>